<gene>
    <name evidence="2" type="ORF">PUN28_019682</name>
</gene>
<dbReference type="EMBL" id="JADYXP020000026">
    <property type="protein sequence ID" value="KAL0100532.1"/>
    <property type="molecule type" value="Genomic_DNA"/>
</dbReference>
<evidence type="ECO:0000313" key="3">
    <source>
        <dbReference type="Proteomes" id="UP001430953"/>
    </source>
</evidence>
<protein>
    <submittedName>
        <fullName evidence="2">Uncharacterized protein</fullName>
    </submittedName>
</protein>
<feature type="region of interest" description="Disordered" evidence="1">
    <location>
        <begin position="45"/>
        <end position="98"/>
    </location>
</feature>
<dbReference type="AlphaFoldDB" id="A0AAW2EBC4"/>
<reference evidence="2 3" key="1">
    <citation type="submission" date="2023-03" db="EMBL/GenBank/DDBJ databases">
        <title>High recombination rates correlate with genetic variation in Cardiocondyla obscurior ants.</title>
        <authorList>
            <person name="Errbii M."/>
        </authorList>
    </citation>
    <scope>NUCLEOTIDE SEQUENCE [LARGE SCALE GENOMIC DNA]</scope>
    <source>
        <strain evidence="2">Alpha-2009</strain>
        <tissue evidence="2">Whole body</tissue>
    </source>
</reference>
<proteinExistence type="predicted"/>
<dbReference type="Proteomes" id="UP001430953">
    <property type="component" value="Unassembled WGS sequence"/>
</dbReference>
<accession>A0AAW2EBC4</accession>
<sequence length="98" mass="12034">MKKLQERYLKWVLGVGRETPYMILEELQRDKLKTRMRRRVCGFEKREKRESGVKMGEKKERGFEEKDEIMKKMGKSETMEDGTKWMEELERKDKEEQK</sequence>
<comment type="caution">
    <text evidence="2">The sequence shown here is derived from an EMBL/GenBank/DDBJ whole genome shotgun (WGS) entry which is preliminary data.</text>
</comment>
<keyword evidence="3" id="KW-1185">Reference proteome</keyword>
<organism evidence="2 3">
    <name type="scientific">Cardiocondyla obscurior</name>
    <dbReference type="NCBI Taxonomy" id="286306"/>
    <lineage>
        <taxon>Eukaryota</taxon>
        <taxon>Metazoa</taxon>
        <taxon>Ecdysozoa</taxon>
        <taxon>Arthropoda</taxon>
        <taxon>Hexapoda</taxon>
        <taxon>Insecta</taxon>
        <taxon>Pterygota</taxon>
        <taxon>Neoptera</taxon>
        <taxon>Endopterygota</taxon>
        <taxon>Hymenoptera</taxon>
        <taxon>Apocrita</taxon>
        <taxon>Aculeata</taxon>
        <taxon>Formicoidea</taxon>
        <taxon>Formicidae</taxon>
        <taxon>Myrmicinae</taxon>
        <taxon>Cardiocondyla</taxon>
    </lineage>
</organism>
<evidence type="ECO:0000313" key="2">
    <source>
        <dbReference type="EMBL" id="KAL0100532.1"/>
    </source>
</evidence>
<evidence type="ECO:0000256" key="1">
    <source>
        <dbReference type="SAM" id="MobiDB-lite"/>
    </source>
</evidence>
<name>A0AAW2EBC4_9HYME</name>